<dbReference type="GO" id="GO:0009055">
    <property type="term" value="F:electron transfer activity"/>
    <property type="evidence" value="ECO:0007669"/>
    <property type="project" value="InterPro"/>
</dbReference>
<dbReference type="SMART" id="SM00893">
    <property type="entry name" value="ETF"/>
    <property type="match status" value="1"/>
</dbReference>
<evidence type="ECO:0000256" key="8">
    <source>
        <dbReference type="ARBA" id="ARBA00049933"/>
    </source>
</evidence>
<evidence type="ECO:0000313" key="11">
    <source>
        <dbReference type="Proteomes" id="UP000184517"/>
    </source>
</evidence>
<dbReference type="PIRSF" id="PIRSF000090">
    <property type="entry name" value="Beta-ETF"/>
    <property type="match status" value="1"/>
</dbReference>
<evidence type="ECO:0000256" key="4">
    <source>
        <dbReference type="ARBA" id="ARBA00022448"/>
    </source>
</evidence>
<comment type="function">
    <text evidence="6">The electron transfer flavoprotein serves as a specific electron acceptor for other dehydrogenases. It transfers the electrons to the main respiratory chain via ETF-ubiquinone oxidoreductase (ETF dehydrogenase).</text>
</comment>
<dbReference type="SUPFAM" id="SSF52402">
    <property type="entry name" value="Adenine nucleotide alpha hydrolases-like"/>
    <property type="match status" value="1"/>
</dbReference>
<dbReference type="InterPro" id="IPR014730">
    <property type="entry name" value="ETF_a/b_N"/>
</dbReference>
<name>A0A1M4VWD9_9GAMM</name>
<dbReference type="STRING" id="1122206.SAMN02745753_00764"/>
<evidence type="ECO:0000256" key="1">
    <source>
        <dbReference type="ARBA" id="ARBA00007557"/>
    </source>
</evidence>
<dbReference type="EMBL" id="FQVF01000003">
    <property type="protein sequence ID" value="SHE73279.1"/>
    <property type="molecule type" value="Genomic_DNA"/>
</dbReference>
<gene>
    <name evidence="10" type="ORF">SAMN02745753_00764</name>
</gene>
<evidence type="ECO:0000259" key="9">
    <source>
        <dbReference type="SMART" id="SM00893"/>
    </source>
</evidence>
<keyword evidence="11" id="KW-1185">Reference proteome</keyword>
<comment type="similarity">
    <text evidence="1">Belongs to the ETF beta-subunit/FixA family.</text>
</comment>
<proteinExistence type="inferred from homology"/>
<dbReference type="Pfam" id="PF01012">
    <property type="entry name" value="ETF"/>
    <property type="match status" value="1"/>
</dbReference>
<dbReference type="OrthoDB" id="9781325at2"/>
<comment type="subunit">
    <text evidence="2">Heterodimer of an alpha and a beta subunit.</text>
</comment>
<dbReference type="AlphaFoldDB" id="A0A1M4VWD9"/>
<evidence type="ECO:0000256" key="6">
    <source>
        <dbReference type="ARBA" id="ARBA00025649"/>
    </source>
</evidence>
<evidence type="ECO:0000256" key="3">
    <source>
        <dbReference type="ARBA" id="ARBA00016797"/>
    </source>
</evidence>
<dbReference type="InterPro" id="IPR033948">
    <property type="entry name" value="ETF_beta_N"/>
</dbReference>
<dbReference type="FunFam" id="3.40.50.620:FF:000011">
    <property type="entry name" value="Electron transfer flavoprotein subunit beta"/>
    <property type="match status" value="1"/>
</dbReference>
<evidence type="ECO:0000256" key="7">
    <source>
        <dbReference type="ARBA" id="ARBA00042002"/>
    </source>
</evidence>
<dbReference type="CDD" id="cd01714">
    <property type="entry name" value="ETF_beta"/>
    <property type="match status" value="1"/>
</dbReference>
<organism evidence="10 11">
    <name type="scientific">Marinomonas polaris DSM 16579</name>
    <dbReference type="NCBI Taxonomy" id="1122206"/>
    <lineage>
        <taxon>Bacteria</taxon>
        <taxon>Pseudomonadati</taxon>
        <taxon>Pseudomonadota</taxon>
        <taxon>Gammaproteobacteria</taxon>
        <taxon>Oceanospirillales</taxon>
        <taxon>Oceanospirillaceae</taxon>
        <taxon>Marinomonas</taxon>
    </lineage>
</organism>
<keyword evidence="5" id="KW-0249">Electron transport</keyword>
<protein>
    <recommendedName>
        <fullName evidence="3">Electron transfer flavoprotein subunit beta</fullName>
    </recommendedName>
    <alternativeName>
        <fullName evidence="7">Electron transfer flavoprotein small subunit</fullName>
    </alternativeName>
</protein>
<dbReference type="PANTHER" id="PTHR21294">
    <property type="entry name" value="ELECTRON TRANSFER FLAVOPROTEIN BETA-SUBUNIT"/>
    <property type="match status" value="1"/>
</dbReference>
<comment type="cofactor">
    <cofactor evidence="8">
        <name>AMP</name>
        <dbReference type="ChEBI" id="CHEBI:456215"/>
    </cofactor>
</comment>
<reference evidence="11" key="1">
    <citation type="submission" date="2016-11" db="EMBL/GenBank/DDBJ databases">
        <authorList>
            <person name="Varghese N."/>
            <person name="Submissions S."/>
        </authorList>
    </citation>
    <scope>NUCLEOTIDE SEQUENCE [LARGE SCALE GENOMIC DNA]</scope>
    <source>
        <strain evidence="11">DSM 16579</strain>
    </source>
</reference>
<evidence type="ECO:0000256" key="5">
    <source>
        <dbReference type="ARBA" id="ARBA00022982"/>
    </source>
</evidence>
<dbReference type="RefSeq" id="WP_072838389.1">
    <property type="nucleotide sequence ID" value="NZ_FQVF01000003.1"/>
</dbReference>
<sequence>MNTNHLKAIVAIKRVIDYNVKVRVKADLSDVDLSNTKMSMNPFCEIAVEEAVRLKEAGIVDDILVVSIGPKNCQEQIRSALALGADRGLQVECDVSASPLDVARILQKIQQEEGADIFLLGKQSIDTDNNQTGQMLAALLDCPQATCASRIQIEQNKAIVTREVDGGLLTVEMPLPVVITTDLRLNEPRFAALPKIMQAKRKPLAVKTLADLDIKLTTDIELISVSSPAHRQAGIMLNSVDELISTLRSDAQVQIPKHGEEA</sequence>
<keyword evidence="4" id="KW-0813">Transport</keyword>
<dbReference type="Proteomes" id="UP000184517">
    <property type="component" value="Unassembled WGS sequence"/>
</dbReference>
<dbReference type="PANTHER" id="PTHR21294:SF8">
    <property type="entry name" value="ELECTRON TRANSFER FLAVOPROTEIN SUBUNIT BETA"/>
    <property type="match status" value="1"/>
</dbReference>
<dbReference type="Gene3D" id="3.40.50.620">
    <property type="entry name" value="HUPs"/>
    <property type="match status" value="1"/>
</dbReference>
<evidence type="ECO:0000256" key="2">
    <source>
        <dbReference type="ARBA" id="ARBA00011355"/>
    </source>
</evidence>
<dbReference type="GO" id="GO:0046395">
    <property type="term" value="P:carboxylic acid catabolic process"/>
    <property type="evidence" value="ECO:0007669"/>
    <property type="project" value="UniProtKB-ARBA"/>
</dbReference>
<accession>A0A1M4VWD9</accession>
<dbReference type="InterPro" id="IPR014729">
    <property type="entry name" value="Rossmann-like_a/b/a_fold"/>
</dbReference>
<evidence type="ECO:0000313" key="10">
    <source>
        <dbReference type="EMBL" id="SHE73279.1"/>
    </source>
</evidence>
<feature type="domain" description="Electron transfer flavoprotein alpha/beta-subunit N-terminal" evidence="9">
    <location>
        <begin position="28"/>
        <end position="216"/>
    </location>
</feature>
<dbReference type="InterPro" id="IPR012255">
    <property type="entry name" value="ETF_b"/>
</dbReference>